<evidence type="ECO:0000256" key="1">
    <source>
        <dbReference type="ARBA" id="ARBA00044953"/>
    </source>
</evidence>
<dbReference type="InterPro" id="IPR019356">
    <property type="entry name" value="Menorin_dom"/>
</dbReference>
<keyword evidence="4" id="KW-1185">Reference proteome</keyword>
<dbReference type="Proteomes" id="UP000270924">
    <property type="component" value="Unassembled WGS sequence"/>
</dbReference>
<protein>
    <recommendedName>
        <fullName evidence="2">Menorin-like domain-containing protein</fullName>
    </recommendedName>
</protein>
<reference evidence="3 4" key="1">
    <citation type="submission" date="2018-11" db="EMBL/GenBank/DDBJ databases">
        <authorList>
            <consortium name="Pathogen Informatics"/>
        </authorList>
    </citation>
    <scope>NUCLEOTIDE SEQUENCE [LARGE SCALE GENOMIC DNA]</scope>
</reference>
<proteinExistence type="inferred from homology"/>
<dbReference type="AlphaFoldDB" id="A0A3P7DX98"/>
<organism evidence="3 4">
    <name type="scientific">Wuchereria bancrofti</name>
    <dbReference type="NCBI Taxonomy" id="6293"/>
    <lineage>
        <taxon>Eukaryota</taxon>
        <taxon>Metazoa</taxon>
        <taxon>Ecdysozoa</taxon>
        <taxon>Nematoda</taxon>
        <taxon>Chromadorea</taxon>
        <taxon>Rhabditida</taxon>
        <taxon>Spirurina</taxon>
        <taxon>Spiruromorpha</taxon>
        <taxon>Filarioidea</taxon>
        <taxon>Onchocercidae</taxon>
        <taxon>Wuchereria</taxon>
    </lineage>
</organism>
<sequence length="161" mass="18663">MPVDAVEFIDSAKEYFPDATLSIGWTKNNLSELTIPQLNIGWRELLQVLALIKEVDQPLMLAIRLSTVSYYVYGMSLHCKLCYTAAYSSKQIEFVLGIRYTISILIWSDEMDLINDWFEIINLRSGVYSKRLVFDLHAKHRNALKMLPYSIIMVSIIFQFN</sequence>
<dbReference type="OrthoDB" id="413402at2759"/>
<comment type="similarity">
    <text evidence="1">Belongs to the menorin family.</text>
</comment>
<gene>
    <name evidence="3" type="ORF">WBA_LOCUS7509</name>
</gene>
<evidence type="ECO:0000259" key="2">
    <source>
        <dbReference type="Pfam" id="PF10223"/>
    </source>
</evidence>
<dbReference type="PANTHER" id="PTHR21184:SF6">
    <property type="entry name" value="CONSERVED PLASMA MEMBRANE PROTEIN"/>
    <property type="match status" value="1"/>
</dbReference>
<evidence type="ECO:0000313" key="4">
    <source>
        <dbReference type="Proteomes" id="UP000270924"/>
    </source>
</evidence>
<evidence type="ECO:0000313" key="3">
    <source>
        <dbReference type="EMBL" id="VDM14123.1"/>
    </source>
</evidence>
<dbReference type="GO" id="GO:0005615">
    <property type="term" value="C:extracellular space"/>
    <property type="evidence" value="ECO:0007669"/>
    <property type="project" value="TreeGrafter"/>
</dbReference>
<dbReference type="EMBL" id="UYWW01005406">
    <property type="protein sequence ID" value="VDM14123.1"/>
    <property type="molecule type" value="Genomic_DNA"/>
</dbReference>
<dbReference type="Pfam" id="PF10223">
    <property type="entry name" value="Menorin_N"/>
    <property type="match status" value="1"/>
</dbReference>
<accession>A0A3P7DX98</accession>
<feature type="domain" description="Menorin-like" evidence="2">
    <location>
        <begin position="2"/>
        <end position="140"/>
    </location>
</feature>
<name>A0A3P7DX98_WUCBA</name>
<dbReference type="PANTHER" id="PTHR21184">
    <property type="entry name" value="MENORIN (DENDRITIC BRANCHING PROTEIN)"/>
    <property type="match status" value="1"/>
</dbReference>
<dbReference type="InParanoid" id="A0A3P7DX98"/>